<evidence type="ECO:0000313" key="3">
    <source>
        <dbReference type="EMBL" id="XBO42843.1"/>
    </source>
</evidence>
<proteinExistence type="predicted"/>
<organism evidence="3">
    <name type="scientific">Pedococcus sp. KACC 23699</name>
    <dbReference type="NCBI Taxonomy" id="3149228"/>
    <lineage>
        <taxon>Bacteria</taxon>
        <taxon>Bacillati</taxon>
        <taxon>Actinomycetota</taxon>
        <taxon>Actinomycetes</taxon>
        <taxon>Micrococcales</taxon>
        <taxon>Intrasporangiaceae</taxon>
        <taxon>Pedococcus</taxon>
    </lineage>
</organism>
<feature type="region of interest" description="Disordered" evidence="1">
    <location>
        <begin position="108"/>
        <end position="132"/>
    </location>
</feature>
<dbReference type="AlphaFoldDB" id="A0AAU7JRG8"/>
<gene>
    <name evidence="3" type="ORF">ABEG17_14880</name>
</gene>
<evidence type="ECO:0000259" key="2">
    <source>
        <dbReference type="PROSITE" id="PS50965"/>
    </source>
</evidence>
<reference evidence="3" key="1">
    <citation type="submission" date="2024-05" db="EMBL/GenBank/DDBJ databases">
        <authorList>
            <person name="Kim S."/>
            <person name="Heo J."/>
            <person name="Choi H."/>
            <person name="Choi Y."/>
            <person name="Kwon S.-W."/>
            <person name="Kim Y."/>
        </authorList>
    </citation>
    <scope>NUCLEOTIDE SEQUENCE</scope>
    <source>
        <strain evidence="3">KACC 23699</strain>
    </source>
</reference>
<dbReference type="RefSeq" id="WP_406830264.1">
    <property type="nucleotide sequence ID" value="NZ_CP157483.1"/>
</dbReference>
<sequence>MNDQDLVVTRWRRYGKDRLYVAGQDGLKIGFWDLASETSHPESPQHEPSLLTAVAHWKLSAGHCQTEFSSVPIAGQAPSAEGECTPAEQMVVEAEATLTPNIDGDASAAATVSMSPAEEGTEDLDDPTPTVSDSATGAAVLAVPQVMPVRPWVDLATNRAGAEARERALAARGAAPVKTVFARVLGVHTNERAWRIGADGEEKVAAQLAKVAKKDQRWRFLHAVPVGNRGSDIDHIIVGPGGVFTANAKHHPGAKIWVGGNTFMVNGAKQPYIRNARHEAQRAAKILGDACGFPVFVEGLIITVNASDVTVKAQPDGVIVVPRMQVAKWLPRLGDILTMEDIDAIYDVARRSTTWR</sequence>
<dbReference type="InterPro" id="IPR011528">
    <property type="entry name" value="NERD"/>
</dbReference>
<dbReference type="EMBL" id="CP157483">
    <property type="protein sequence ID" value="XBO42843.1"/>
    <property type="molecule type" value="Genomic_DNA"/>
</dbReference>
<dbReference type="Pfam" id="PF08378">
    <property type="entry name" value="NERD"/>
    <property type="match status" value="1"/>
</dbReference>
<protein>
    <submittedName>
        <fullName evidence="3">Nuclease-related domain-containing protein</fullName>
    </submittedName>
</protein>
<evidence type="ECO:0000256" key="1">
    <source>
        <dbReference type="SAM" id="MobiDB-lite"/>
    </source>
</evidence>
<accession>A0AAU7JRG8</accession>
<name>A0AAU7JRG8_9MICO</name>
<feature type="domain" description="NERD" evidence="2">
    <location>
        <begin position="196"/>
        <end position="310"/>
    </location>
</feature>
<dbReference type="PROSITE" id="PS50965">
    <property type="entry name" value="NERD"/>
    <property type="match status" value="1"/>
</dbReference>